<reference evidence="2 3" key="1">
    <citation type="submission" date="2021-03" db="EMBL/GenBank/DDBJ databases">
        <title>Haloterrigena longa sp. nov. and Haloterrigena limicola sp. nov., extremely halophilic archaea isolated from a salt lake.</title>
        <authorList>
            <person name="Henglin C."/>
        </authorList>
    </citation>
    <scope>NUCLEOTIDE SEQUENCE [LARGE SCALE GENOMIC DNA]</scope>
    <source>
        <strain evidence="2 3">KZCA68</strain>
    </source>
</reference>
<feature type="region of interest" description="Disordered" evidence="1">
    <location>
        <begin position="189"/>
        <end position="213"/>
    </location>
</feature>
<dbReference type="InterPro" id="IPR010451">
    <property type="entry name" value="Acetoacetate_decarboxylase"/>
</dbReference>
<proteinExistence type="predicted"/>
<evidence type="ECO:0000313" key="2">
    <source>
        <dbReference type="EMBL" id="QSX00168.1"/>
    </source>
</evidence>
<dbReference type="KEGG" id="hakz:J0X25_04165"/>
<dbReference type="EMBL" id="CP071462">
    <property type="protein sequence ID" value="QSX00168.1"/>
    <property type="molecule type" value="Genomic_DNA"/>
</dbReference>
<dbReference type="Gene3D" id="2.40.400.10">
    <property type="entry name" value="Acetoacetate decarboxylase-like"/>
    <property type="match status" value="1"/>
</dbReference>
<evidence type="ECO:0000256" key="1">
    <source>
        <dbReference type="SAM" id="MobiDB-lite"/>
    </source>
</evidence>
<dbReference type="InterPro" id="IPR023375">
    <property type="entry name" value="ADC_dom_sf"/>
</dbReference>
<organism evidence="2 3">
    <name type="scientific">Haloterrigena alkaliphila</name>
    <dbReference type="NCBI Taxonomy" id="2816475"/>
    <lineage>
        <taxon>Archaea</taxon>
        <taxon>Methanobacteriati</taxon>
        <taxon>Methanobacteriota</taxon>
        <taxon>Stenosarchaea group</taxon>
        <taxon>Halobacteria</taxon>
        <taxon>Halobacteriales</taxon>
        <taxon>Natrialbaceae</taxon>
        <taxon>Haloterrigena</taxon>
    </lineage>
</organism>
<keyword evidence="3" id="KW-1185">Reference proteome</keyword>
<dbReference type="AlphaFoldDB" id="A0A8A2VHM9"/>
<sequence length="304" mass="32971">MEPAIADGSRVTLSTGHEIELPLELSFAVGGVTVPARRERLAALLPSDLSALAVAPGIGCVTFVGIQYHRVGGESNERNRGTGDRNDGPNERDDKPNWRNDESADERRVDTGLEPYNEFAVIVPAVRGGQTDAPFAQIYGGEIGGYVHWLPVTTDASVALGREIWGYPKERADITVTDGPRGLRCVVADAGDDRRGEDGSGGHGGRKRSGNRERVRFEVPRPRTRVADGRRDWTLWSYTTKGGDLLRTKAEVWGDVALGSPLGATLEVDPALEAELGCWSRPLVRLYGARVRARLHKGERVGDA</sequence>
<dbReference type="GeneID" id="63186472"/>
<dbReference type="RefSeq" id="WP_207289888.1">
    <property type="nucleotide sequence ID" value="NZ_CP071462.1"/>
</dbReference>
<dbReference type="GO" id="GO:0016829">
    <property type="term" value="F:lyase activity"/>
    <property type="evidence" value="ECO:0007669"/>
    <property type="project" value="InterPro"/>
</dbReference>
<name>A0A8A2VHM9_9EURY</name>
<accession>A0A8A2VHM9</accession>
<dbReference type="Proteomes" id="UP000663203">
    <property type="component" value="Chromosome"/>
</dbReference>
<dbReference type="Pfam" id="PF06314">
    <property type="entry name" value="ADC"/>
    <property type="match status" value="1"/>
</dbReference>
<feature type="region of interest" description="Disordered" evidence="1">
    <location>
        <begin position="73"/>
        <end position="111"/>
    </location>
</feature>
<feature type="compositionally biased region" description="Basic and acidic residues" evidence="1">
    <location>
        <begin position="191"/>
        <end position="200"/>
    </location>
</feature>
<gene>
    <name evidence="2" type="ORF">J0X25_04165</name>
</gene>
<evidence type="ECO:0000313" key="3">
    <source>
        <dbReference type="Proteomes" id="UP000663203"/>
    </source>
</evidence>
<dbReference type="SUPFAM" id="SSF160104">
    <property type="entry name" value="Acetoacetate decarboxylase-like"/>
    <property type="match status" value="1"/>
</dbReference>
<protein>
    <submittedName>
        <fullName evidence="2">Acetoacetate decarboxylase family protein</fullName>
    </submittedName>
</protein>